<gene>
    <name evidence="1" type="ORF">E2C01_089977</name>
</gene>
<organism evidence="1 2">
    <name type="scientific">Portunus trituberculatus</name>
    <name type="common">Swimming crab</name>
    <name type="synonym">Neptunus trituberculatus</name>
    <dbReference type="NCBI Taxonomy" id="210409"/>
    <lineage>
        <taxon>Eukaryota</taxon>
        <taxon>Metazoa</taxon>
        <taxon>Ecdysozoa</taxon>
        <taxon>Arthropoda</taxon>
        <taxon>Crustacea</taxon>
        <taxon>Multicrustacea</taxon>
        <taxon>Malacostraca</taxon>
        <taxon>Eumalacostraca</taxon>
        <taxon>Eucarida</taxon>
        <taxon>Decapoda</taxon>
        <taxon>Pleocyemata</taxon>
        <taxon>Brachyura</taxon>
        <taxon>Eubrachyura</taxon>
        <taxon>Portunoidea</taxon>
        <taxon>Portunidae</taxon>
        <taxon>Portuninae</taxon>
        <taxon>Portunus</taxon>
    </lineage>
</organism>
<evidence type="ECO:0000313" key="2">
    <source>
        <dbReference type="Proteomes" id="UP000324222"/>
    </source>
</evidence>
<sequence>MIRYSSPRFPIHANLSSLSTHPASSFLSSPLLSLALDSLSSHHKHKYSSVRISPLLSSGLIIPFPQKYIANSPYHLSYPFTSIADSLFPASLSSLSSLAPTAPPQQVLADIRVLAGPANTSAGRSWAAPVQGTNYWEGLMGNINQGSLGGILSLEPMPPRLVPRTRTMLKVSTIVISILGSYRWYALRVPPVPPESVRVMTGGAEGGGRVVTSVVGPYHEGDMLVLTCVAHGGECCCLSVCFGLFYRFSTETHFFTMSLGKTG</sequence>
<evidence type="ECO:0000313" key="1">
    <source>
        <dbReference type="EMBL" id="MPC94791.1"/>
    </source>
</evidence>
<dbReference type="OrthoDB" id="8825892at2759"/>
<name>A0A5B7JA93_PORTR</name>
<comment type="caution">
    <text evidence="1">The sequence shown here is derived from an EMBL/GenBank/DDBJ whole genome shotgun (WGS) entry which is preliminary data.</text>
</comment>
<accession>A0A5B7JA93</accession>
<reference evidence="1 2" key="1">
    <citation type="submission" date="2019-05" db="EMBL/GenBank/DDBJ databases">
        <title>Another draft genome of Portunus trituberculatus and its Hox gene families provides insights of decapod evolution.</title>
        <authorList>
            <person name="Jeong J.-H."/>
            <person name="Song I."/>
            <person name="Kim S."/>
            <person name="Choi T."/>
            <person name="Kim D."/>
            <person name="Ryu S."/>
            <person name="Kim W."/>
        </authorList>
    </citation>
    <scope>NUCLEOTIDE SEQUENCE [LARGE SCALE GENOMIC DNA]</scope>
    <source>
        <tissue evidence="1">Muscle</tissue>
    </source>
</reference>
<protein>
    <submittedName>
        <fullName evidence="1">Uncharacterized protein</fullName>
    </submittedName>
</protein>
<dbReference type="EMBL" id="VSRR010099898">
    <property type="protein sequence ID" value="MPC94791.1"/>
    <property type="molecule type" value="Genomic_DNA"/>
</dbReference>
<dbReference type="AlphaFoldDB" id="A0A5B7JA93"/>
<proteinExistence type="predicted"/>
<dbReference type="Proteomes" id="UP000324222">
    <property type="component" value="Unassembled WGS sequence"/>
</dbReference>
<keyword evidence="2" id="KW-1185">Reference proteome</keyword>